<keyword evidence="1" id="KW-1133">Transmembrane helix</keyword>
<keyword evidence="3" id="KW-1185">Reference proteome</keyword>
<dbReference type="EMBL" id="JAERQJ010000017">
    <property type="protein sequence ID" value="MBL0686043.1"/>
    <property type="molecule type" value="Genomic_DNA"/>
</dbReference>
<name>A0A936ZWN3_9FLAO</name>
<proteinExistence type="predicted"/>
<sequence length="141" mass="16230">MAIYFCTTLPFLHDIITEKGTGVKDWVPDLGIEEFFTTVNEEGKKRVNGFTSYRTFIYFFLLHLFAAIGWAGWHKDATGKPYKFLLLIPAILTAYTTVIILLDARATQFNEPGTKLFIALMITAILMVIFFVKYFKKQNEK</sequence>
<evidence type="ECO:0000313" key="2">
    <source>
        <dbReference type="EMBL" id="MBL0686043.1"/>
    </source>
</evidence>
<evidence type="ECO:0000256" key="1">
    <source>
        <dbReference type="SAM" id="Phobius"/>
    </source>
</evidence>
<organism evidence="2 3">
    <name type="scientific">Aquimarina mytili</name>
    <dbReference type="NCBI Taxonomy" id="874423"/>
    <lineage>
        <taxon>Bacteria</taxon>
        <taxon>Pseudomonadati</taxon>
        <taxon>Bacteroidota</taxon>
        <taxon>Flavobacteriia</taxon>
        <taxon>Flavobacteriales</taxon>
        <taxon>Flavobacteriaceae</taxon>
        <taxon>Aquimarina</taxon>
    </lineage>
</organism>
<dbReference type="Proteomes" id="UP000651057">
    <property type="component" value="Unassembled WGS sequence"/>
</dbReference>
<feature type="transmembrane region" description="Helical" evidence="1">
    <location>
        <begin position="55"/>
        <end position="73"/>
    </location>
</feature>
<reference evidence="2" key="1">
    <citation type="submission" date="2021-01" db="EMBL/GenBank/DDBJ databases">
        <authorList>
            <person name="Zhong Y.L."/>
        </authorList>
    </citation>
    <scope>NUCLEOTIDE SEQUENCE</scope>
    <source>
        <strain evidence="2">KCTC 23302</strain>
    </source>
</reference>
<keyword evidence="1" id="KW-0812">Transmembrane</keyword>
<feature type="transmembrane region" description="Helical" evidence="1">
    <location>
        <begin position="116"/>
        <end position="135"/>
    </location>
</feature>
<comment type="caution">
    <text evidence="2">The sequence shown here is derived from an EMBL/GenBank/DDBJ whole genome shotgun (WGS) entry which is preliminary data.</text>
</comment>
<keyword evidence="1" id="KW-0472">Membrane</keyword>
<protein>
    <submittedName>
        <fullName evidence="2">Uncharacterized protein</fullName>
    </submittedName>
</protein>
<evidence type="ECO:0000313" key="3">
    <source>
        <dbReference type="Proteomes" id="UP000651057"/>
    </source>
</evidence>
<accession>A0A936ZWN3</accession>
<feature type="transmembrane region" description="Helical" evidence="1">
    <location>
        <begin position="85"/>
        <end position="104"/>
    </location>
</feature>
<dbReference type="AlphaFoldDB" id="A0A936ZWN3"/>
<gene>
    <name evidence="2" type="ORF">JJQ60_21125</name>
</gene>